<dbReference type="SUPFAM" id="SSF51556">
    <property type="entry name" value="Metallo-dependent hydrolases"/>
    <property type="match status" value="1"/>
</dbReference>
<reference evidence="7 8" key="1">
    <citation type="submission" date="2015-05" db="EMBL/GenBank/DDBJ databases">
        <title>Draft genome sequence of the bacterium Gordonia jacobaea a new member of the Gordonia genus.</title>
        <authorList>
            <person name="Jimenez-Galisteo G."/>
            <person name="Dominguez A."/>
            <person name="Munoz E."/>
            <person name="Vinas M."/>
        </authorList>
    </citation>
    <scope>NUCLEOTIDE SEQUENCE [LARGE SCALE GENOMIC DNA]</scope>
    <source>
        <strain evidence="8">mv1</strain>
    </source>
</reference>
<dbReference type="Gene3D" id="3.20.20.140">
    <property type="entry name" value="Metal-dependent hydrolases"/>
    <property type="match status" value="1"/>
</dbReference>
<evidence type="ECO:0000256" key="1">
    <source>
        <dbReference type="ARBA" id="ARBA00001947"/>
    </source>
</evidence>
<feature type="domain" description="Adenosine deaminase" evidence="6">
    <location>
        <begin position="12"/>
        <end position="332"/>
    </location>
</feature>
<evidence type="ECO:0000313" key="8">
    <source>
        <dbReference type="Proteomes" id="UP000037247"/>
    </source>
</evidence>
<keyword evidence="4" id="KW-0378">Hydrolase</keyword>
<dbReference type="InterPro" id="IPR006330">
    <property type="entry name" value="Ado/ade_deaminase"/>
</dbReference>
<evidence type="ECO:0000256" key="2">
    <source>
        <dbReference type="ARBA" id="ARBA00006676"/>
    </source>
</evidence>
<proteinExistence type="inferred from homology"/>
<evidence type="ECO:0000259" key="6">
    <source>
        <dbReference type="Pfam" id="PF00962"/>
    </source>
</evidence>
<dbReference type="Proteomes" id="UP000037247">
    <property type="component" value="Unassembled WGS sequence"/>
</dbReference>
<dbReference type="PANTHER" id="PTHR43114:SF6">
    <property type="entry name" value="ADENINE DEAMINASE"/>
    <property type="match status" value="1"/>
</dbReference>
<dbReference type="InterPro" id="IPR032466">
    <property type="entry name" value="Metal_Hydrolase"/>
</dbReference>
<dbReference type="PROSITE" id="PS00485">
    <property type="entry name" value="A_DEAMINASE"/>
    <property type="match status" value="1"/>
</dbReference>
<comment type="caution">
    <text evidence="7">The sequence shown here is derived from an EMBL/GenBank/DDBJ whole genome shotgun (WGS) entry which is preliminary data.</text>
</comment>
<name>A0ABR5IFT1_9ACTN</name>
<evidence type="ECO:0000313" key="7">
    <source>
        <dbReference type="EMBL" id="KNA92443.1"/>
    </source>
</evidence>
<gene>
    <name evidence="7" type="ORF">ABW18_03720</name>
</gene>
<comment type="cofactor">
    <cofactor evidence="1">
        <name>Zn(2+)</name>
        <dbReference type="ChEBI" id="CHEBI:29105"/>
    </cofactor>
</comment>
<keyword evidence="5" id="KW-0862">Zinc</keyword>
<dbReference type="InterPro" id="IPR001365">
    <property type="entry name" value="A_deaminase_dom"/>
</dbReference>
<comment type="similarity">
    <text evidence="2">Belongs to the metallo-dependent hydrolases superfamily. Adenosine and AMP deaminases family.</text>
</comment>
<dbReference type="RefSeq" id="WP_049697668.1">
    <property type="nucleotide sequence ID" value="NZ_JAQDQF010000002.1"/>
</dbReference>
<organism evidence="7 8">
    <name type="scientific">Gordonia jacobaea</name>
    <dbReference type="NCBI Taxonomy" id="122202"/>
    <lineage>
        <taxon>Bacteria</taxon>
        <taxon>Bacillati</taxon>
        <taxon>Actinomycetota</taxon>
        <taxon>Actinomycetes</taxon>
        <taxon>Mycobacteriales</taxon>
        <taxon>Gordoniaceae</taxon>
        <taxon>Gordonia</taxon>
    </lineage>
</organism>
<keyword evidence="8" id="KW-1185">Reference proteome</keyword>
<dbReference type="Pfam" id="PF00962">
    <property type="entry name" value="A_deaminase"/>
    <property type="match status" value="1"/>
</dbReference>
<evidence type="ECO:0000256" key="3">
    <source>
        <dbReference type="ARBA" id="ARBA00022723"/>
    </source>
</evidence>
<keyword evidence="3" id="KW-0479">Metal-binding</keyword>
<dbReference type="EMBL" id="LDTZ01000014">
    <property type="protein sequence ID" value="KNA92443.1"/>
    <property type="molecule type" value="Genomic_DNA"/>
</dbReference>
<accession>A0ABR5IFT1</accession>
<protein>
    <recommendedName>
        <fullName evidence="6">Adenosine deaminase domain-containing protein</fullName>
    </recommendedName>
</protein>
<sequence length="347" mass="38682">MLTDDEWASVLPKFELHTHLEGTVRPEDSIAMAKRNGIDLPFESVDDMRAAQDYGEPALQNFLAYHYAVFSAIRRVEDVELIARRYVERCAENNIRHVEVHVCLQDYVDHGIDLDELLDTLHESALSATRMGVDVAYIYGINRSLSVASAIAVLKVIDRHPGSVVGVGSCSEETGHPPVMFAEFFAAARDRGLRLTAHCDCDQLNSVEHIRQCVQEIGVERIDHGVNILDAPESLLTEARDRNIHFTVVPTWRPSDPGPRRIERLIDMHDRGLSVSVNTDDPEEFASGHLSKLIAGLLNDGRITRERMIAIMRDTVRASWASVQVKEDALAELQVVEDASASDIVVS</sequence>
<evidence type="ECO:0000256" key="5">
    <source>
        <dbReference type="ARBA" id="ARBA00022833"/>
    </source>
</evidence>
<dbReference type="InterPro" id="IPR006650">
    <property type="entry name" value="A/AMP_deam_AS"/>
</dbReference>
<evidence type="ECO:0000256" key="4">
    <source>
        <dbReference type="ARBA" id="ARBA00022801"/>
    </source>
</evidence>
<dbReference type="PANTHER" id="PTHR43114">
    <property type="entry name" value="ADENINE DEAMINASE"/>
    <property type="match status" value="1"/>
</dbReference>